<sequence>MSFFKFIFINFLNEWPLLGLRCNIMSLSSLFLFISAMHLRCTFLFVRSFSCSAPFFTSLLRVSAGTLNHMHAQNAHCSGFGCFFCSVCWRLRVAAASSVGMKGRKEERGSARRVTPPAGVMRAVAATAVEGRILSVCASPPLYRALAYVICYVRACWACFSGALGGHHLSMAACVSGHVRMSVRAHGMKEWLEERGIWFGGYLDRIILAAVATCTTDVFPHNGGGCDRVFRSGPSMRFGFYSTEAQWSSCNGW</sequence>
<dbReference type="Proteomes" id="UP000017861">
    <property type="component" value="Unassembled WGS sequence"/>
</dbReference>
<protein>
    <submittedName>
        <fullName evidence="1">Uncharacterized protein</fullName>
    </submittedName>
</protein>
<proteinExistence type="predicted"/>
<accession>V5AZU1</accession>
<organism evidence="1 2">
    <name type="scientific">Trypanosoma cruzi Dm28c</name>
    <dbReference type="NCBI Taxonomy" id="1416333"/>
    <lineage>
        <taxon>Eukaryota</taxon>
        <taxon>Discoba</taxon>
        <taxon>Euglenozoa</taxon>
        <taxon>Kinetoplastea</taxon>
        <taxon>Metakinetoplastina</taxon>
        <taxon>Trypanosomatida</taxon>
        <taxon>Trypanosomatidae</taxon>
        <taxon>Trypanosoma</taxon>
        <taxon>Schizotrypanum</taxon>
    </lineage>
</organism>
<gene>
    <name evidence="1" type="ORF">TCDM_11655</name>
</gene>
<evidence type="ECO:0000313" key="1">
    <source>
        <dbReference type="EMBL" id="ESS60789.1"/>
    </source>
</evidence>
<reference evidence="1 2" key="1">
    <citation type="journal article" date="2014" name="Genome Announc.">
        <title>Trypanosoma cruzi Clone Dm28c Draft Genome Sequence.</title>
        <authorList>
            <person name="Grisard E.C."/>
            <person name="Teixeira S.M."/>
            <person name="de Almeida L.G."/>
            <person name="Stoco P.H."/>
            <person name="Gerber A.L."/>
            <person name="Talavera-Lopez C."/>
            <person name="Lima O.C."/>
            <person name="Andersson B."/>
            <person name="de Vasconcelos A.T."/>
        </authorList>
    </citation>
    <scope>NUCLEOTIDE SEQUENCE [LARGE SCALE GENOMIC DNA]</scope>
    <source>
        <strain evidence="1 2">Dm28c</strain>
    </source>
</reference>
<dbReference type="AlphaFoldDB" id="V5AZU1"/>
<comment type="caution">
    <text evidence="1">The sequence shown here is derived from an EMBL/GenBank/DDBJ whole genome shotgun (WGS) entry which is preliminary data.</text>
</comment>
<evidence type="ECO:0000313" key="2">
    <source>
        <dbReference type="Proteomes" id="UP000017861"/>
    </source>
</evidence>
<dbReference type="EMBL" id="AYLP01000395">
    <property type="protein sequence ID" value="ESS60789.1"/>
    <property type="molecule type" value="Genomic_DNA"/>
</dbReference>
<dbReference type="VEuPathDB" id="TriTrypDB:TCDM_11655"/>
<name>V5AZU1_TRYCR</name>